<dbReference type="STRING" id="341036.SAMN05660649_05031"/>
<evidence type="ECO:0000313" key="1">
    <source>
        <dbReference type="EMBL" id="SFH39271.1"/>
    </source>
</evidence>
<evidence type="ECO:0000313" key="2">
    <source>
        <dbReference type="Proteomes" id="UP000199337"/>
    </source>
</evidence>
<reference evidence="2" key="1">
    <citation type="submission" date="2016-10" db="EMBL/GenBank/DDBJ databases">
        <authorList>
            <person name="Varghese N."/>
            <person name="Submissions S."/>
        </authorList>
    </citation>
    <scope>NUCLEOTIDE SEQUENCE [LARGE SCALE GENOMIC DNA]</scope>
    <source>
        <strain evidence="2">DSM 17038</strain>
    </source>
</reference>
<keyword evidence="2" id="KW-1185">Reference proteome</keyword>
<proteinExistence type="predicted"/>
<dbReference type="Proteomes" id="UP000199337">
    <property type="component" value="Unassembled WGS sequence"/>
</dbReference>
<dbReference type="RefSeq" id="WP_092476023.1">
    <property type="nucleotide sequence ID" value="NZ_FOOX01000033.1"/>
</dbReference>
<protein>
    <submittedName>
        <fullName evidence="1">Uncharacterized protein</fullName>
    </submittedName>
</protein>
<organism evidence="1 2">
    <name type="scientific">Desulfotruncus arcticus DSM 17038</name>
    <dbReference type="NCBI Taxonomy" id="1121424"/>
    <lineage>
        <taxon>Bacteria</taxon>
        <taxon>Bacillati</taxon>
        <taxon>Bacillota</taxon>
        <taxon>Clostridia</taxon>
        <taxon>Eubacteriales</taxon>
        <taxon>Desulfallaceae</taxon>
        <taxon>Desulfotruncus</taxon>
    </lineage>
</organism>
<sequence>MGELNRITKGSVLVERWEANHLSNYSISGGTTSRPAPVYDSQNQLVKLGKLFDGSRHYTAWLYSQDFSEADYVQQVKVTFNGLNTADSRFEIDGRVGGNQGYYFNFYLNKTYGYFFNGASVIDLFNIYPVTAGYTYQIKVYYKGSNIKLKFWLDGNPEPTGWAAEIVNSGKLGAGYWYFNTYDASVNIDDILIYKHGITCTGLPAGHKIRVNGLIATETNGTAILDTTNVTFPQSTVEVLDATGNEVSTFTATDDIWGGDVFNYINTISVNAIFDTYRITTGNASVMTDTLRQVKKIYTQVVDFDTYRKIKTNEISPTATCREIQNNTQTQTDTKREIRKLAQAIGDTYRRTKARIISMSDTRRITQANDMAQSNTFRKILAATITSSDNERKVLKTVPAMVDTTRKAQVFTAFAVDSKRKLKYIIDLAATTKRRLLNSAQVTGDTYRKATNSITTLSDTTRRKLNNMAQAVDVKRRVQDLALMTGDVCRKIRANIATQANTSRKLATLVSAMADTLREVVLVTMDRFNVDTRRRIRKNETAQADTRRKTLTNALANSDTYRKARNSVQALSDTFRKNKAAAACEIDTFRRTLAQAIFQNDTFRMVQVKFTTLADTLKKTTLNDVARATVDTVRKIKVQVNAKADTKKITLRLTQAISDAHRKVGVKASLAAGTYRKAVKAALAQSDTFRKTRKLATLATDMKRRLGVNVVAVGDTLLKATATVKAQADSYRKTLASTLILNDGTRKVAALITVKADTSCTMQYIEGGIVFLDTLRVIIRKLLRRAPDYEITELGERYEITEVYERYQATELGDKYEIKEDGNEMRTFVLGEEKEVGIEVESTDGTPFVVAQATYEYKDGDTVFNLGGATVDGNRVFMLLKPETAGFTQKVVFTVTLQPVDGNGQIDTTKNKETKKASLAISVFE</sequence>
<accession>A0A1I2ZQB9</accession>
<dbReference type="EMBL" id="FOOX01000033">
    <property type="protein sequence ID" value="SFH39271.1"/>
    <property type="molecule type" value="Genomic_DNA"/>
</dbReference>
<dbReference type="AlphaFoldDB" id="A0A1I2ZQB9"/>
<gene>
    <name evidence="1" type="ORF">SAMN05660649_05031</name>
</gene>
<name>A0A1I2ZQB9_9FIRM</name>